<evidence type="ECO:0000313" key="3">
    <source>
        <dbReference type="Proteomes" id="UP000183447"/>
    </source>
</evidence>
<keyword evidence="3" id="KW-1185">Reference proteome</keyword>
<feature type="transmembrane region" description="Helical" evidence="1">
    <location>
        <begin position="93"/>
        <end position="112"/>
    </location>
</feature>
<feature type="transmembrane region" description="Helical" evidence="1">
    <location>
        <begin position="30"/>
        <end position="49"/>
    </location>
</feature>
<keyword evidence="1" id="KW-1133">Transmembrane helix</keyword>
<feature type="transmembrane region" description="Helical" evidence="1">
    <location>
        <begin position="119"/>
        <end position="138"/>
    </location>
</feature>
<proteinExistence type="predicted"/>
<feature type="transmembrane region" description="Helical" evidence="1">
    <location>
        <begin position="193"/>
        <end position="211"/>
    </location>
</feature>
<dbReference type="InterPro" id="IPR049458">
    <property type="entry name" value="EpsG-like"/>
</dbReference>
<dbReference type="AlphaFoldDB" id="A0A1K2HS54"/>
<keyword evidence="1" id="KW-0812">Transmembrane</keyword>
<feature type="transmembrane region" description="Helical" evidence="1">
    <location>
        <begin position="56"/>
        <end position="73"/>
    </location>
</feature>
<organism evidence="2 3">
    <name type="scientific">Devosia enhydra</name>
    <dbReference type="NCBI Taxonomy" id="665118"/>
    <lineage>
        <taxon>Bacteria</taxon>
        <taxon>Pseudomonadati</taxon>
        <taxon>Pseudomonadota</taxon>
        <taxon>Alphaproteobacteria</taxon>
        <taxon>Hyphomicrobiales</taxon>
        <taxon>Devosiaceae</taxon>
        <taxon>Devosia</taxon>
    </lineage>
</organism>
<name>A0A1K2HS54_9HYPH</name>
<feature type="transmembrane region" description="Helical" evidence="1">
    <location>
        <begin position="261"/>
        <end position="283"/>
    </location>
</feature>
<gene>
    <name evidence="2" type="ORF">SAMN02983003_0059</name>
</gene>
<evidence type="ECO:0000256" key="1">
    <source>
        <dbReference type="SAM" id="Phobius"/>
    </source>
</evidence>
<accession>A0A1K2HS54</accession>
<dbReference type="Proteomes" id="UP000183447">
    <property type="component" value="Unassembled WGS sequence"/>
</dbReference>
<keyword evidence="1" id="KW-0472">Membrane</keyword>
<sequence>MLPYWLLFLIPAYAALRERPGQHWHLRRQPLLLGAVALLGLMIGFRYQVGGDWGSYIAYLYSAQFMGFLDALMARDPGYILLNWLASNSINEIWLVNLACGLIFSIGLVSFARTQPRPWLVIAVAVPYLVIVVAMGYSRQGVAIGLTMLGIVALVRDRSTLKFILWIAFAASFHRSAVMLVPIAALSMGRGRYWAAIWVGIATIVLYFLFLDDSVDSLVSGYIEAEYQSQGAAIRIAMNALPSAMLLIFRKRFPFLPGEWLLWRNMGLLSLFFVVLLIVSPSSTAVDRVALYLIPVQLFVLSRLPDAFPSRRAGVDPMVLMVVLYSAAVQFIWLNFAGHSSAWVPYQLYPLV</sequence>
<protein>
    <submittedName>
        <fullName evidence="2">EpsG family protein</fullName>
    </submittedName>
</protein>
<dbReference type="RefSeq" id="WP_072338442.1">
    <property type="nucleotide sequence ID" value="NZ_FPKU01000001.1"/>
</dbReference>
<dbReference type="STRING" id="665118.SAMN02983003_0059"/>
<dbReference type="Pfam" id="PF14897">
    <property type="entry name" value="EpsG"/>
    <property type="match status" value="1"/>
</dbReference>
<feature type="transmembrane region" description="Helical" evidence="1">
    <location>
        <begin position="231"/>
        <end position="249"/>
    </location>
</feature>
<feature type="transmembrane region" description="Helical" evidence="1">
    <location>
        <begin position="163"/>
        <end position="186"/>
    </location>
</feature>
<evidence type="ECO:0000313" key="2">
    <source>
        <dbReference type="EMBL" id="SFZ80669.1"/>
    </source>
</evidence>
<dbReference type="EMBL" id="FPKU01000001">
    <property type="protein sequence ID" value="SFZ80669.1"/>
    <property type="molecule type" value="Genomic_DNA"/>
</dbReference>
<reference evidence="2 3" key="1">
    <citation type="submission" date="2016-11" db="EMBL/GenBank/DDBJ databases">
        <authorList>
            <person name="Jaros S."/>
            <person name="Januszkiewicz K."/>
            <person name="Wedrychowicz H."/>
        </authorList>
    </citation>
    <scope>NUCLEOTIDE SEQUENCE [LARGE SCALE GENOMIC DNA]</scope>
    <source>
        <strain evidence="2 3">ATCC 23634</strain>
    </source>
</reference>
<feature type="transmembrane region" description="Helical" evidence="1">
    <location>
        <begin position="318"/>
        <end position="336"/>
    </location>
</feature>
<dbReference type="OrthoDB" id="5373240at2"/>